<evidence type="ECO:0000313" key="3">
    <source>
        <dbReference type="Proteomes" id="UP000184267"/>
    </source>
</evidence>
<dbReference type="SUPFAM" id="SSF54236">
    <property type="entry name" value="Ubiquitin-like"/>
    <property type="match status" value="2"/>
</dbReference>
<keyword evidence="3" id="KW-1185">Reference proteome</keyword>
<feature type="domain" description="Ubiquitin-like" evidence="1">
    <location>
        <begin position="71"/>
        <end position="145"/>
    </location>
</feature>
<dbReference type="PRINTS" id="PR00348">
    <property type="entry name" value="UBIQUITIN"/>
</dbReference>
<dbReference type="InterPro" id="IPR000626">
    <property type="entry name" value="Ubiquitin-like_dom"/>
</dbReference>
<reference evidence="2 3" key="1">
    <citation type="submission" date="2016-10" db="EMBL/GenBank/DDBJ databases">
        <title>Genome sequence of the basidiomycete white-rot fungus Trametes pubescens.</title>
        <authorList>
            <person name="Makela M.R."/>
            <person name="Granchi Z."/>
            <person name="Peng M."/>
            <person name="De Vries R.P."/>
            <person name="Grigoriev I."/>
            <person name="Riley R."/>
            <person name="Hilden K."/>
        </authorList>
    </citation>
    <scope>NUCLEOTIDE SEQUENCE [LARGE SCALE GENOMIC DNA]</scope>
    <source>
        <strain evidence="2 3">FBCC735</strain>
    </source>
</reference>
<evidence type="ECO:0000313" key="2">
    <source>
        <dbReference type="EMBL" id="OJT05065.1"/>
    </source>
</evidence>
<dbReference type="Proteomes" id="UP000184267">
    <property type="component" value="Unassembled WGS sequence"/>
</dbReference>
<accession>A0A1M2VBY4</accession>
<proteinExistence type="predicted"/>
<dbReference type="STRING" id="154538.A0A1M2VBY4"/>
<dbReference type="FunFam" id="3.10.20.90:FF:000160">
    <property type="entry name" value="Polyubiquitin-C"/>
    <property type="match status" value="1"/>
</dbReference>
<dbReference type="OrthoDB" id="428577at2759"/>
<name>A0A1M2VBY4_TRAPU</name>
<dbReference type="PROSITE" id="PS50053">
    <property type="entry name" value="UBIQUITIN_2"/>
    <property type="match status" value="2"/>
</dbReference>
<dbReference type="Pfam" id="PF00240">
    <property type="entry name" value="ubiquitin"/>
    <property type="match status" value="2"/>
</dbReference>
<protein>
    <submittedName>
        <fullName evidence="2">Polyubiquitin</fullName>
    </submittedName>
</protein>
<dbReference type="OMA" id="HESCIHL"/>
<dbReference type="AlphaFoldDB" id="A0A1M2VBY4"/>
<dbReference type="SMART" id="SM00213">
    <property type="entry name" value="UBQ"/>
    <property type="match status" value="2"/>
</dbReference>
<dbReference type="EMBL" id="MNAD01001491">
    <property type="protein sequence ID" value="OJT05065.1"/>
    <property type="molecule type" value="Genomic_DNA"/>
</dbReference>
<gene>
    <name evidence="2" type="ORF">TRAPUB_4130</name>
</gene>
<dbReference type="InterPro" id="IPR019956">
    <property type="entry name" value="Ubiquitin_dom"/>
</dbReference>
<comment type="caution">
    <text evidence="2">The sequence shown here is derived from an EMBL/GenBank/DDBJ whole genome shotgun (WGS) entry which is preliminary data.</text>
</comment>
<sequence length="145" mass="16209">MRISVVKNPTAGQTITLEVASSDTIEDVNVVIQVKEVAPPAQQRLIFSCKQFDHSRAVPEHNILFRVLDSMQIFVKTLMGQTIPLEVKPSDTIGSVKAKIQDKEAIPSDQQRLIFANKPLEDGRTLSDYNIQKESTLHLVMLLRG</sequence>
<evidence type="ECO:0000259" key="1">
    <source>
        <dbReference type="PROSITE" id="PS50053"/>
    </source>
</evidence>
<dbReference type="InterPro" id="IPR050158">
    <property type="entry name" value="Ubiquitin_ubiquitin-like"/>
</dbReference>
<feature type="domain" description="Ubiquitin-like" evidence="1">
    <location>
        <begin position="1"/>
        <end position="63"/>
    </location>
</feature>
<organism evidence="2 3">
    <name type="scientific">Trametes pubescens</name>
    <name type="common">White-rot fungus</name>
    <dbReference type="NCBI Taxonomy" id="154538"/>
    <lineage>
        <taxon>Eukaryota</taxon>
        <taxon>Fungi</taxon>
        <taxon>Dikarya</taxon>
        <taxon>Basidiomycota</taxon>
        <taxon>Agaricomycotina</taxon>
        <taxon>Agaricomycetes</taxon>
        <taxon>Polyporales</taxon>
        <taxon>Polyporaceae</taxon>
        <taxon>Trametes</taxon>
    </lineage>
</organism>
<dbReference type="InterPro" id="IPR029071">
    <property type="entry name" value="Ubiquitin-like_domsf"/>
</dbReference>
<dbReference type="Gene3D" id="3.10.20.90">
    <property type="entry name" value="Phosphatidylinositol 3-kinase Catalytic Subunit, Chain A, domain 1"/>
    <property type="match status" value="2"/>
</dbReference>
<dbReference type="PANTHER" id="PTHR10666">
    <property type="entry name" value="UBIQUITIN"/>
    <property type="match status" value="1"/>
</dbReference>